<protein>
    <recommendedName>
        <fullName evidence="16">Tenascin-R</fullName>
    </recommendedName>
</protein>
<dbReference type="InterPro" id="IPR013783">
    <property type="entry name" value="Ig-like_fold"/>
</dbReference>
<dbReference type="Pfam" id="PF23106">
    <property type="entry name" value="EGF_Teneurin"/>
    <property type="match status" value="1"/>
</dbReference>
<feature type="domain" description="Fibronectin type-III" evidence="12">
    <location>
        <begin position="534"/>
        <end position="619"/>
    </location>
</feature>
<evidence type="ECO:0000313" key="15">
    <source>
        <dbReference type="Proteomes" id="UP001642483"/>
    </source>
</evidence>
<feature type="domain" description="Fibronectin type-III" evidence="12">
    <location>
        <begin position="1921"/>
        <end position="2014"/>
    </location>
</feature>
<feature type="disulfide bond" evidence="8">
    <location>
        <begin position="222"/>
        <end position="232"/>
    </location>
</feature>
<dbReference type="EMBL" id="CAWYQH010000002">
    <property type="protein sequence ID" value="CAK8673550.1"/>
    <property type="molecule type" value="Genomic_DNA"/>
</dbReference>
<evidence type="ECO:0000256" key="1">
    <source>
        <dbReference type="ARBA" id="ARBA00004498"/>
    </source>
</evidence>
<sequence length="2350" mass="261884">MSVWYFFLNWILLICPQWSSTVVAKQQKLSQRLLWGASNILQSKSKYPAVLELMQSDQSPKCVCPNLESISAYGSAIKGYVTPSADDTDEYGKPYGKRFRFSRGVGLLEKRCSCDDEGDLQKLKQQNKALRSAVSSLEKKLVRRLKVLESLWEKRSDLSACRKTYSDDLATLDVIDSSLQTSPWIQKREACPNNCSSNGKCTDGLCNCKRGFDGNDCSDSRCLNACSGHGTCNKHGKCRCWGQWVGSDCSKIACRNGCHGNGRCNNGVCSCFGGYEGLFCESLSCPNSCSGHGKCDVTTGTCSCEGTWIGVSCSKRRCPRDCSGQGVCVKGLCQCFEHWQGKACNKRKCPNDCSSNGKCRNGMCICGTKWIGEDCSQLNCPSDCSGTGKCESGSCVCEDGWAGKDCSQQQQCPDECSFHGSCVASKCECNEGWDGANCAVVRRPSGLTVNNIQPNSIDVSWRQTSTGLTGNQVNCIPMSGTANAVYQTVGPNVTKLTIRDLDSGIQYSVYVYAMIEDELSAPLTASVKTAVDAPTKLGWLRIGDTFAEVSWSPPKAPIDHYKIVCSCKEGGAEFSVLPNKTSVFISDLYPGEFYSVSLYAVQEVDYSVPVRINFTTSLDPAQDLQFLKVTSSSATAQWKKSRARAEGYRISVALYDGDGASILTGEVSGSENRFSVEGLTPDSKYNVSVSTFRKNLQSLPLNGVLLTGIEPPTNFSLSKILATEAHFRWDSPNPKIRKFRVVVYLESHLKKGLPSLVDTVLDDDTYQASFANLLPGNTYVIEVYSLDEYRLSGPLTHKITTAVQRPSNLQVLSSTATSVCVRWNSTNTEIDEYIAICTNIDNGKVQDAQLLPEDSDGELSAVFHRLCPATKYNISVVAQQGLKKSAPSSIIAVTALLPPERIAASSPSHGDLVIVWDPVREFGDASILGIYHVNITPVHGKETHGQPPQEKDFRLPRDITALTVPNLAPGVTYNIKIISRSHDGRVPPSLPNVINFTVPLDPPQAVSVAYVTYRNATITWFPPSARINAYQVSFQDLYQIEDVVSLEIPFSQTNVTLSGLTDDTSYVVNVTSVMHKRSSVPASSVFTTDLRIIEPVEYLHATDVTCDAISVEWIPSISDDVDGYYITVEKNKEKKKVLKLTVDSDNLMATFTGLDPSCGYLISVYTTHQNRRSIPIQLNIKTRLDPPRELMSVIISDSSMTVQWRGSLTVVSNYVVTYYRTNVEENKKDILVQGSVTICSIHDLEPATQYTVEVVAIGDSSQSAPAIVFVTTLPGSVIQLKSPKQGVNHILLTWVAPDEGGEVTGYQVEYRLKENLLNTKTLHLHANETQVTLRDLKPARKYTISVYSKNFFSLGESRVITVATMILPVRSAVAQALDDHQVIVRWKSPPDVSLDGYKIEHRTLESMLEYSTAVVSSDVHSYVIRGLIQDTQYSIKISPFRENFKSKTKQIKATTASALESPASLNISDIRDTSADVSWEEMADETITGYTLRYKPVGGSTREIVHSILGRKMTSSMLMKLRPATLYYVSVVTERRDRESFPPVTQRFLTAQPLTPPNKIKVEDIHETTISLSWLTQKSDLVEEYHVTYSKEEEEGFEGSKVVSADKDTTCLVMADLKPCTTYTIDIHSFRWGTDSSDAASISVKTLHPLLPPTNVSFIQVNQTEVTVAWKTQTPDVDGYDVILQENGSNTRNLTVSNPSTQVSVNNLTPGSRYGISVIARRKGKRSEESFAHFQTDDRLEPPYNIMVMLMGETGAKLSWKVPVQDFDKIALKYTSSDQSENGSYVFIGVETSYELIGLQPGTLYYVTMTSHKRLKTSAEAHTSFTTGYFVPRPAHLRFAEIEETTLLVKWDKTSDRAQYYRIIYATENQLPRMATHFGNVTEMTLEYLSSGTTYDVRVTAIGKQKSSSAVSRQVSTLLRPPVNTRVQSVTTRSIEISWDPLPVEVDEYRVEYNPKMDFKEKHDLQILQLKGSNTTTANITGLFPGTKYVFEVVALKKGQASRSVKAYAQTELDPPSKVRTSVIARRSANLTWALSQADDVTAYQVKLFTTLGAFSRTYNLTQYQNHIWLRHLQPNTRYSVQVIARSEKERSEPSVVHFKTGKVPFPRPKNCFQVLLNGELESGIYDIHIGDARIKNVFCDLELDGGGWTIIQRRNGNDVDFDRNWNDYVDGFGNPTGNFWIGLQILNELTMNGGERQELRIDFRHEEMSAFASYKNFTVSGEISGFILNATDYVGTAGDSLTYHIGMRFSTKDLDNDNSSNRNCAKEYGGGWWFRNCHRSNLNGQYNNTKHSKGVNWHTWGGFTRSIQFVEMKMRPQRHQTFWRSRKRQQTRQRRSRKHWRQRRVIRGY</sequence>
<dbReference type="PROSITE" id="PS00514">
    <property type="entry name" value="FIBRINOGEN_C_1"/>
    <property type="match status" value="1"/>
</dbReference>
<comment type="similarity">
    <text evidence="2">Belongs to the tenascin family.</text>
</comment>
<keyword evidence="4 8" id="KW-0245">EGF-like domain</keyword>
<dbReference type="Pfam" id="PF00147">
    <property type="entry name" value="Fibrinogen_C"/>
    <property type="match status" value="1"/>
</dbReference>
<proteinExistence type="inferred from homology"/>
<evidence type="ECO:0000259" key="13">
    <source>
        <dbReference type="PROSITE" id="PS51406"/>
    </source>
</evidence>
<gene>
    <name evidence="14" type="ORF">CVLEPA_LOCUS3333</name>
</gene>
<dbReference type="SMART" id="SM00181">
    <property type="entry name" value="EGF"/>
    <property type="match status" value="8"/>
</dbReference>
<dbReference type="SMART" id="SM00186">
    <property type="entry name" value="FBG"/>
    <property type="match status" value="1"/>
</dbReference>
<comment type="caution">
    <text evidence="14">The sequence shown here is derived from an EMBL/GenBank/DDBJ whole genome shotgun (WGS) entry which is preliminary data.</text>
</comment>
<dbReference type="Proteomes" id="UP001642483">
    <property type="component" value="Unassembled WGS sequence"/>
</dbReference>
<dbReference type="Pfam" id="PF00041">
    <property type="entry name" value="fn3"/>
    <property type="match status" value="16"/>
</dbReference>
<dbReference type="InterPro" id="IPR014716">
    <property type="entry name" value="Fibrinogen_a/b/g_C_1"/>
</dbReference>
<feature type="domain" description="Fibronectin type-III" evidence="12">
    <location>
        <begin position="1742"/>
        <end position="1834"/>
    </location>
</feature>
<evidence type="ECO:0000256" key="3">
    <source>
        <dbReference type="ARBA" id="ARBA00022530"/>
    </source>
</evidence>
<keyword evidence="3" id="KW-0964">Secreted</keyword>
<reference evidence="14 15" key="1">
    <citation type="submission" date="2024-02" db="EMBL/GenBank/DDBJ databases">
        <authorList>
            <person name="Daric V."/>
            <person name="Darras S."/>
        </authorList>
    </citation>
    <scope>NUCLEOTIDE SEQUENCE [LARGE SCALE GENOMIC DNA]</scope>
</reference>
<evidence type="ECO:0000256" key="4">
    <source>
        <dbReference type="ARBA" id="ARBA00022536"/>
    </source>
</evidence>
<dbReference type="InterPro" id="IPR036116">
    <property type="entry name" value="FN3_sf"/>
</dbReference>
<feature type="domain" description="Fibronectin type-III" evidence="12">
    <location>
        <begin position="1277"/>
        <end position="1369"/>
    </location>
</feature>
<feature type="domain" description="EGF-like" evidence="11">
    <location>
        <begin position="218"/>
        <end position="250"/>
    </location>
</feature>
<dbReference type="PANTHER" id="PTHR46708">
    <property type="entry name" value="TENASCIN"/>
    <property type="match status" value="1"/>
</dbReference>
<evidence type="ECO:0000313" key="14">
    <source>
        <dbReference type="EMBL" id="CAK8673550.1"/>
    </source>
</evidence>
<dbReference type="InterPro" id="IPR050991">
    <property type="entry name" value="ECM_Regulatory_Proteins"/>
</dbReference>
<evidence type="ECO:0000256" key="9">
    <source>
        <dbReference type="SAM" id="MobiDB-lite"/>
    </source>
</evidence>
<feature type="compositionally biased region" description="Basic residues" evidence="9">
    <location>
        <begin position="2325"/>
        <end position="2350"/>
    </location>
</feature>
<feature type="domain" description="Fibronectin type-III" evidence="12">
    <location>
        <begin position="1461"/>
        <end position="1553"/>
    </location>
</feature>
<dbReference type="Pfam" id="PF25024">
    <property type="entry name" value="EGF_TEN"/>
    <property type="match status" value="1"/>
</dbReference>
<feature type="domain" description="Fibronectin type-III" evidence="12">
    <location>
        <begin position="620"/>
        <end position="712"/>
    </location>
</feature>
<feature type="domain" description="EGF-like" evidence="11">
    <location>
        <begin position="281"/>
        <end position="314"/>
    </location>
</feature>
<dbReference type="InterPro" id="IPR003961">
    <property type="entry name" value="FN3_dom"/>
</dbReference>
<feature type="domain" description="Fibronectin type-III" evidence="12">
    <location>
        <begin position="443"/>
        <end position="533"/>
    </location>
</feature>
<keyword evidence="5 10" id="KW-0732">Signal</keyword>
<feature type="domain" description="Fibronectin type-III" evidence="12">
    <location>
        <begin position="1186"/>
        <end position="1276"/>
    </location>
</feature>
<keyword evidence="7 8" id="KW-1015">Disulfide bond</keyword>
<dbReference type="Gene3D" id="2.60.40.10">
    <property type="entry name" value="Immunoglobulins"/>
    <property type="match status" value="18"/>
</dbReference>
<dbReference type="InterPro" id="IPR020837">
    <property type="entry name" value="Fibrinogen_CS"/>
</dbReference>
<evidence type="ECO:0000256" key="2">
    <source>
        <dbReference type="ARBA" id="ARBA00008673"/>
    </source>
</evidence>
<dbReference type="Gene3D" id="2.10.25.10">
    <property type="entry name" value="Laminin"/>
    <property type="match status" value="6"/>
</dbReference>
<feature type="disulfide bond" evidence="8">
    <location>
        <begin position="304"/>
        <end position="313"/>
    </location>
</feature>
<dbReference type="SMART" id="SM00060">
    <property type="entry name" value="FN3"/>
    <property type="match status" value="18"/>
</dbReference>
<dbReference type="InterPro" id="IPR036056">
    <property type="entry name" value="Fibrinogen-like_C"/>
</dbReference>
<evidence type="ECO:0000259" key="12">
    <source>
        <dbReference type="PROSITE" id="PS50853"/>
    </source>
</evidence>
<feature type="disulfide bond" evidence="8">
    <location>
        <begin position="240"/>
        <end position="249"/>
    </location>
</feature>
<accession>A0ABP0F1G9</accession>
<comment type="caution">
    <text evidence="8">Lacks conserved residue(s) required for the propagation of feature annotation.</text>
</comment>
<feature type="chain" id="PRO_5046454749" description="Tenascin-R" evidence="10">
    <location>
        <begin position="25"/>
        <end position="2350"/>
    </location>
</feature>
<evidence type="ECO:0000256" key="5">
    <source>
        <dbReference type="ARBA" id="ARBA00022729"/>
    </source>
</evidence>
<feature type="disulfide bond" evidence="8">
    <location>
        <begin position="285"/>
        <end position="295"/>
    </location>
</feature>
<dbReference type="PANTHER" id="PTHR46708:SF2">
    <property type="entry name" value="FIBRONECTIN TYPE-III DOMAIN-CONTAINING PROTEIN"/>
    <property type="match status" value="1"/>
</dbReference>
<feature type="domain" description="Fibronectin type-III" evidence="12">
    <location>
        <begin position="805"/>
        <end position="899"/>
    </location>
</feature>
<dbReference type="InterPro" id="IPR002181">
    <property type="entry name" value="Fibrinogen_a/b/g_C_dom"/>
</dbReference>
<feature type="domain" description="Fibronectin type-III" evidence="12">
    <location>
        <begin position="2015"/>
        <end position="2107"/>
    </location>
</feature>
<keyword evidence="15" id="KW-1185">Reference proteome</keyword>
<evidence type="ECO:0008006" key="16">
    <source>
        <dbReference type="Google" id="ProtNLM"/>
    </source>
</evidence>
<feature type="domain" description="Fibrinogen C-terminal" evidence="13">
    <location>
        <begin position="2103"/>
        <end position="2319"/>
    </location>
</feature>
<evidence type="ECO:0000256" key="8">
    <source>
        <dbReference type="PROSITE-ProRule" id="PRU00076"/>
    </source>
</evidence>
<name>A0ABP0F1G9_CLALP</name>
<organism evidence="14 15">
    <name type="scientific">Clavelina lepadiformis</name>
    <name type="common">Light-bulb sea squirt</name>
    <name type="synonym">Ascidia lepadiformis</name>
    <dbReference type="NCBI Taxonomy" id="159417"/>
    <lineage>
        <taxon>Eukaryota</taxon>
        <taxon>Metazoa</taxon>
        <taxon>Chordata</taxon>
        <taxon>Tunicata</taxon>
        <taxon>Ascidiacea</taxon>
        <taxon>Aplousobranchia</taxon>
        <taxon>Clavelinidae</taxon>
        <taxon>Clavelina</taxon>
    </lineage>
</organism>
<dbReference type="PROSITE" id="PS50853">
    <property type="entry name" value="FN3"/>
    <property type="match status" value="14"/>
</dbReference>
<feature type="domain" description="Fibronectin type-III" evidence="12">
    <location>
        <begin position="1556"/>
        <end position="1649"/>
    </location>
</feature>
<feature type="domain" description="Fibronectin type-III" evidence="12">
    <location>
        <begin position="1002"/>
        <end position="1092"/>
    </location>
</feature>
<dbReference type="PROSITE" id="PS50026">
    <property type="entry name" value="EGF_3"/>
    <property type="match status" value="2"/>
</dbReference>
<dbReference type="SUPFAM" id="SSF49265">
    <property type="entry name" value="Fibronectin type III"/>
    <property type="match status" value="10"/>
</dbReference>
<feature type="domain" description="Fibronectin type-III" evidence="12">
    <location>
        <begin position="1652"/>
        <end position="1739"/>
    </location>
</feature>
<dbReference type="Gene3D" id="3.90.215.10">
    <property type="entry name" value="Gamma Fibrinogen, chain A, domain 1"/>
    <property type="match status" value="1"/>
</dbReference>
<evidence type="ECO:0000259" key="11">
    <source>
        <dbReference type="PROSITE" id="PS50026"/>
    </source>
</evidence>
<dbReference type="PROSITE" id="PS00022">
    <property type="entry name" value="EGF_1"/>
    <property type="match status" value="2"/>
</dbReference>
<evidence type="ECO:0000256" key="7">
    <source>
        <dbReference type="ARBA" id="ARBA00023157"/>
    </source>
</evidence>
<feature type="signal peptide" evidence="10">
    <location>
        <begin position="1"/>
        <end position="24"/>
    </location>
</feature>
<feature type="region of interest" description="Disordered" evidence="9">
    <location>
        <begin position="2321"/>
        <end position="2350"/>
    </location>
</feature>
<evidence type="ECO:0000256" key="10">
    <source>
        <dbReference type="SAM" id="SignalP"/>
    </source>
</evidence>
<feature type="domain" description="Fibronectin type-III" evidence="12">
    <location>
        <begin position="1095"/>
        <end position="1185"/>
    </location>
</feature>
<keyword evidence="6" id="KW-0677">Repeat</keyword>
<comment type="subcellular location">
    <subcellularLocation>
        <location evidence="1">Secreted</location>
        <location evidence="1">Extracellular space</location>
        <location evidence="1">Extracellular matrix</location>
    </subcellularLocation>
</comment>
<dbReference type="PROSITE" id="PS51406">
    <property type="entry name" value="FIBRINOGEN_C_2"/>
    <property type="match status" value="1"/>
</dbReference>
<dbReference type="InterPro" id="IPR000742">
    <property type="entry name" value="EGF"/>
</dbReference>
<dbReference type="SUPFAM" id="SSF56496">
    <property type="entry name" value="Fibrinogen C-terminal domain-like"/>
    <property type="match status" value="1"/>
</dbReference>
<evidence type="ECO:0000256" key="6">
    <source>
        <dbReference type="ARBA" id="ARBA00022737"/>
    </source>
</evidence>
<dbReference type="CDD" id="cd00063">
    <property type="entry name" value="FN3"/>
    <property type="match status" value="18"/>
</dbReference>
<keyword evidence="3" id="KW-0272">Extracellular matrix</keyword>
<dbReference type="CDD" id="cd00087">
    <property type="entry name" value="FReD"/>
    <property type="match status" value="1"/>
</dbReference>